<reference evidence="3 4" key="1">
    <citation type="submission" date="2016-10" db="EMBL/GenBank/DDBJ databases">
        <authorList>
            <person name="de Groot N.N."/>
        </authorList>
    </citation>
    <scope>NUCLEOTIDE SEQUENCE [LARGE SCALE GENOMIC DNA]</scope>
    <source>
        <strain evidence="3 4">DSM 19033</strain>
    </source>
</reference>
<dbReference type="SUPFAM" id="SSF52200">
    <property type="entry name" value="Toll/Interleukin receptor TIR domain"/>
    <property type="match status" value="1"/>
</dbReference>
<gene>
    <name evidence="3" type="ORF">SAMN05443550_12011</name>
</gene>
<dbReference type="RefSeq" id="WP_090560066.1">
    <property type="nucleotide sequence ID" value="NZ_FNRA01000020.1"/>
</dbReference>
<evidence type="ECO:0000259" key="1">
    <source>
        <dbReference type="PROSITE" id="PS50104"/>
    </source>
</evidence>
<dbReference type="InterPro" id="IPR000157">
    <property type="entry name" value="TIR_dom"/>
</dbReference>
<dbReference type="PROSITE" id="PS51534">
    <property type="entry name" value="SEFIR"/>
    <property type="match status" value="1"/>
</dbReference>
<dbReference type="OrthoDB" id="5149141at2"/>
<name>A0A1H4HI65_9SPHI</name>
<organism evidence="3 4">
    <name type="scientific">Pedobacter hartonius</name>
    <dbReference type="NCBI Taxonomy" id="425514"/>
    <lineage>
        <taxon>Bacteria</taxon>
        <taxon>Pseudomonadati</taxon>
        <taxon>Bacteroidota</taxon>
        <taxon>Sphingobacteriia</taxon>
        <taxon>Sphingobacteriales</taxon>
        <taxon>Sphingobacteriaceae</taxon>
        <taxon>Pedobacter</taxon>
    </lineage>
</organism>
<evidence type="ECO:0000313" key="4">
    <source>
        <dbReference type="Proteomes" id="UP000198850"/>
    </source>
</evidence>
<dbReference type="EMBL" id="FNRA01000020">
    <property type="protein sequence ID" value="SEB21513.1"/>
    <property type="molecule type" value="Genomic_DNA"/>
</dbReference>
<accession>A0A1H4HI65</accession>
<feature type="domain" description="SEFIR" evidence="2">
    <location>
        <begin position="165"/>
        <end position="297"/>
    </location>
</feature>
<dbReference type="InterPro" id="IPR035897">
    <property type="entry name" value="Toll_tir_struct_dom_sf"/>
</dbReference>
<dbReference type="STRING" id="425514.SAMN05443550_12011"/>
<sequence>MNELYDIAPEGQEPDSSLQLRHLGSRRIMATFSIPRRNDYGERTYSRHSVDRDVKASDYDGLFANMIFKTNPPYDIELLLDHHYRKFVEANHNDHKMFLRHIKYVVIPILEKRKQHQIYVGLVNEWLDQIRELDSTRDKTGILENQEVTVKSNFENQSLKKDISMDDAFISYSWDNEEHEEKVLEFTEHLRKNGYDAKIDKMISQQETATNFVKMMHQAMLKHKKIIIVLSEGYKKKAETFTGGVGEEYQLLLNDISKNPKKYILVSFQGRSDEIVPFGLQGRDITDLSRPDGLDTLYHKLSGTDKYIFSEVAPEKPDLKSINISDFKAVDPAKVIQIENPSIVLDGSGSQGGIYKEIEFKVVFAFKNISGKSIEGFAYEIKIKRELIPKSYYESVHEGYYIIGDSISSKLFPNATAKTDIFDVKINAHAIHQILGTVITVMVHTDYGTHTREFQVEEMFKVRQPNQNWGEPAPLTRELFL</sequence>
<dbReference type="PROSITE" id="PS50104">
    <property type="entry name" value="TIR"/>
    <property type="match status" value="1"/>
</dbReference>
<keyword evidence="4" id="KW-1185">Reference proteome</keyword>
<dbReference type="GO" id="GO:0007165">
    <property type="term" value="P:signal transduction"/>
    <property type="evidence" value="ECO:0007669"/>
    <property type="project" value="InterPro"/>
</dbReference>
<feature type="domain" description="TIR" evidence="1">
    <location>
        <begin position="164"/>
        <end position="305"/>
    </location>
</feature>
<proteinExistence type="predicted"/>
<protein>
    <submittedName>
        <fullName evidence="3">SEFIR domain-containing protein</fullName>
    </submittedName>
</protein>
<dbReference type="AlphaFoldDB" id="A0A1H4HI65"/>
<evidence type="ECO:0000259" key="2">
    <source>
        <dbReference type="PROSITE" id="PS51534"/>
    </source>
</evidence>
<dbReference type="Gene3D" id="3.40.50.10140">
    <property type="entry name" value="Toll/interleukin-1 receptor homology (TIR) domain"/>
    <property type="match status" value="1"/>
</dbReference>
<dbReference type="InterPro" id="IPR013568">
    <property type="entry name" value="SEFIR_dom"/>
</dbReference>
<dbReference type="Proteomes" id="UP000198850">
    <property type="component" value="Unassembled WGS sequence"/>
</dbReference>
<dbReference type="Pfam" id="PF08357">
    <property type="entry name" value="SEFIR"/>
    <property type="match status" value="1"/>
</dbReference>
<evidence type="ECO:0000313" key="3">
    <source>
        <dbReference type="EMBL" id="SEB21513.1"/>
    </source>
</evidence>